<reference evidence="1" key="1">
    <citation type="submission" date="2022-03" db="EMBL/GenBank/DDBJ databases">
        <title>A functionally conserved STORR gene fusion in Papaver species that diverged 16.8 million years ago.</title>
        <authorList>
            <person name="Catania T."/>
        </authorList>
    </citation>
    <scope>NUCLEOTIDE SEQUENCE</scope>
    <source>
        <strain evidence="1">S-191538</strain>
    </source>
</reference>
<dbReference type="AlphaFoldDB" id="A0AA41UU82"/>
<accession>A0AA41UU82</accession>
<dbReference type="Proteomes" id="UP001177140">
    <property type="component" value="Unassembled WGS sequence"/>
</dbReference>
<dbReference type="Gene3D" id="3.40.50.150">
    <property type="entry name" value="Vaccinia Virus protein VP39"/>
    <property type="match status" value="2"/>
</dbReference>
<sequence length="229" mass="25961">MNGGNGRNSYANNSSLQRNVIDRSKTMVDEAIIWVALWDQILSLLCKYRKSGSTPEFHVYFNDHTSNDFHTRLFPKGTLHIAHSSYFGILSHGHGQDGKSLFITLSFSFGSGIGEETKVDSFNLPVYLTTPGELKELIEKNGCFSIESTMDILLQENEMRTSAESAQTFSGMLRAGWEGSIKSHFGCDEHIIDHLFQDLYPKKFEDAFVSWSKTMEKNIILSVLLKRKY</sequence>
<dbReference type="GO" id="GO:0008168">
    <property type="term" value="F:methyltransferase activity"/>
    <property type="evidence" value="ECO:0007669"/>
    <property type="project" value="InterPro"/>
</dbReference>
<keyword evidence="2" id="KW-1185">Reference proteome</keyword>
<organism evidence="1 2">
    <name type="scientific">Papaver nudicaule</name>
    <name type="common">Iceland poppy</name>
    <dbReference type="NCBI Taxonomy" id="74823"/>
    <lineage>
        <taxon>Eukaryota</taxon>
        <taxon>Viridiplantae</taxon>
        <taxon>Streptophyta</taxon>
        <taxon>Embryophyta</taxon>
        <taxon>Tracheophyta</taxon>
        <taxon>Spermatophyta</taxon>
        <taxon>Magnoliopsida</taxon>
        <taxon>Ranunculales</taxon>
        <taxon>Papaveraceae</taxon>
        <taxon>Papaveroideae</taxon>
        <taxon>Papaver</taxon>
    </lineage>
</organism>
<gene>
    <name evidence="1" type="ORF">MKW94_026600</name>
</gene>
<evidence type="ECO:0000313" key="1">
    <source>
        <dbReference type="EMBL" id="MCL7022700.1"/>
    </source>
</evidence>
<name>A0AA41UU82_PAPNU</name>
<comment type="caution">
    <text evidence="1">The sequence shown here is derived from an EMBL/GenBank/DDBJ whole genome shotgun (WGS) entry which is preliminary data.</text>
</comment>
<proteinExistence type="predicted"/>
<dbReference type="PANTHER" id="PTHR31009">
    <property type="entry name" value="S-ADENOSYL-L-METHIONINE:CARBOXYL METHYLTRANSFERASE FAMILY PROTEIN"/>
    <property type="match status" value="1"/>
</dbReference>
<dbReference type="InterPro" id="IPR029063">
    <property type="entry name" value="SAM-dependent_MTases_sf"/>
</dbReference>
<dbReference type="EMBL" id="JAJJMA010013996">
    <property type="protein sequence ID" value="MCL7022700.1"/>
    <property type="molecule type" value="Genomic_DNA"/>
</dbReference>
<evidence type="ECO:0000313" key="2">
    <source>
        <dbReference type="Proteomes" id="UP001177140"/>
    </source>
</evidence>
<protein>
    <submittedName>
        <fullName evidence="1">Uncharacterized protein</fullName>
    </submittedName>
</protein>
<dbReference type="SUPFAM" id="SSF53335">
    <property type="entry name" value="S-adenosyl-L-methionine-dependent methyltransferases"/>
    <property type="match status" value="1"/>
</dbReference>
<dbReference type="Pfam" id="PF03492">
    <property type="entry name" value="Methyltransf_7"/>
    <property type="match status" value="1"/>
</dbReference>
<dbReference type="InterPro" id="IPR005299">
    <property type="entry name" value="MeTrfase_7"/>
</dbReference>